<keyword evidence="2" id="KW-1185">Reference proteome</keyword>
<protein>
    <recommendedName>
        <fullName evidence="3">WxL domain-containing protein</fullName>
    </recommendedName>
</protein>
<name>A0A387BHP7_9LACT</name>
<dbReference type="KEGG" id="lact:D7I46_04420"/>
<evidence type="ECO:0008006" key="3">
    <source>
        <dbReference type="Google" id="ProtNLM"/>
    </source>
</evidence>
<dbReference type="Gene3D" id="2.60.120.200">
    <property type="match status" value="1"/>
</dbReference>
<reference evidence="1 2" key="1">
    <citation type="submission" date="2018-09" db="EMBL/GenBank/DDBJ databases">
        <title>Genome sequencing of strain 1JSPR-7.</title>
        <authorList>
            <person name="Heo J."/>
            <person name="Kim S.-J."/>
            <person name="Kwon S.-W."/>
        </authorList>
    </citation>
    <scope>NUCLEOTIDE SEQUENCE [LARGE SCALE GENOMIC DNA]</scope>
    <source>
        <strain evidence="1 2">1JSPR-7</strain>
    </source>
</reference>
<organism evidence="1 2">
    <name type="scientific">Lactococcus allomyrinae</name>
    <dbReference type="NCBI Taxonomy" id="2419773"/>
    <lineage>
        <taxon>Bacteria</taxon>
        <taxon>Bacillati</taxon>
        <taxon>Bacillota</taxon>
        <taxon>Bacilli</taxon>
        <taxon>Lactobacillales</taxon>
        <taxon>Streptococcaceae</taxon>
        <taxon>Lactococcus</taxon>
    </lineage>
</organism>
<dbReference type="EMBL" id="CP032627">
    <property type="protein sequence ID" value="AYG00400.1"/>
    <property type="molecule type" value="Genomic_DNA"/>
</dbReference>
<proteinExistence type="predicted"/>
<dbReference type="AlphaFoldDB" id="A0A387BHP7"/>
<evidence type="ECO:0000313" key="2">
    <source>
        <dbReference type="Proteomes" id="UP000269374"/>
    </source>
</evidence>
<sequence>MIKFKDLLKKITVISVLTILVGGFLSPALSLIFSSYSVKAATGTPTTLLPNSNVDTGNHEFTRTDMDVAGNWTSFGRGGASPSWSAGALNIINDKASQAGGAIFNYGVDFSQSLILTGAFKVDLDWAYDYAAGDSLGFVLSKINAQNIVGGQTGGGLGVAGLPESIFAGRDFYYNSDYNDPDVGRGVDGILLPNVSNMIAIRETSSGGTLLPAPSSASASVNGANWQAGSILNWRNVYTDYVQLKWNPTSGVGANGRVSGRLTMTYGSGADASGNITGQTGQIFDDCELNQMLSIGVVGSTGGHWSKMSYLTSSGYLKSTKATQPIRVNYINSVTGQVIQSAPYTTIKANVGDKIGVVSPTSSAIASDDYDYRAPDLSSSGYTFSGVSTGSTVNTTSTSQVGTVLVSNNDSYTSTGLITPVNNTINVYYQPSTVSASFISVYLGGTPGTTAISTSTGTGIVYATPSLTPTSPGKAPTLTAIPSILGSIGTSVSAPTLNIPDGYSVYGVVGPDDKSYLISTYGSVTATLNAALNANPLTLATDVVPSGCTNQFTIIFQPKNHYVDFKYAYDSNTPGIGNEPGLAPPSLPTTVVTQQGVTGQPLVDPGLSYTPIGAGYQVRSILVAYPDGNYSVSGGQITISHVFDKWPYMSYVYKNQELNVADADLHFTYQVGAMPQSGTVNFKYAVGTPGTDHSGNPVLDAQGNPEAVTSDAQGTLGLASALPEALTLSGKTGGVLDFDPRPSIPEGYAIDTITGPDGTIYTSDDTSNDSILHSALENNPYFKDVSQSTNSFTITLKALPSKAMIQMKLSEGDIPEGITIPEEQSFQLSQGLVGSPISNSDISNAIATLTTGGGVLDTTSALYNNWYVTDLVGPHDDTIDTTGIQNNATAVTKLTDLIAHTPYILSSDSKNIYTINMSYSGTLSLEVPETISFGSHEISGESVDSRGALSSDVSVYDERSAPSSWSMTVQQTAALTAYNTTTGLIIPSLNLDGALHFIDNLGTDTVLTGTSAPTVYNQTVGENSLVNVLNANSTTGAGLYLNVNPRQQVSTWQGSAITFKGAVTWTILDAP</sequence>
<gene>
    <name evidence="1" type="ORF">D7I46_04420</name>
</gene>
<accession>A0A387BHP7</accession>
<dbReference type="Proteomes" id="UP000269374">
    <property type="component" value="Chromosome"/>
</dbReference>
<dbReference type="RefSeq" id="WP_120771788.1">
    <property type="nucleotide sequence ID" value="NZ_CP032627.1"/>
</dbReference>
<evidence type="ECO:0000313" key="1">
    <source>
        <dbReference type="EMBL" id="AYG00400.1"/>
    </source>
</evidence>
<dbReference type="OrthoDB" id="2241585at2"/>